<evidence type="ECO:0000313" key="4">
    <source>
        <dbReference type="EMBL" id="KAA9021644.1"/>
    </source>
</evidence>
<evidence type="ECO:0000259" key="3">
    <source>
        <dbReference type="Pfam" id="PF02230"/>
    </source>
</evidence>
<dbReference type="PANTHER" id="PTHR10655:SF17">
    <property type="entry name" value="LYSOPHOSPHOLIPASE-LIKE PROTEIN 1"/>
    <property type="match status" value="1"/>
</dbReference>
<evidence type="ECO:0000256" key="1">
    <source>
        <dbReference type="ARBA" id="ARBA00006499"/>
    </source>
</evidence>
<reference evidence="4 5" key="1">
    <citation type="submission" date="2019-09" db="EMBL/GenBank/DDBJ databases">
        <title>Whole genome sequences of isolates from the Mars Exploration Rovers.</title>
        <authorList>
            <person name="Seuylemezian A."/>
            <person name="Vaishampayan P."/>
        </authorList>
    </citation>
    <scope>NUCLEOTIDE SEQUENCE [LARGE SCALE GENOMIC DNA]</scope>
    <source>
        <strain evidence="4 5">MER_TA_151</strain>
    </source>
</reference>
<dbReference type="Gene3D" id="3.40.50.1820">
    <property type="entry name" value="alpha/beta hydrolase"/>
    <property type="match status" value="1"/>
</dbReference>
<dbReference type="PANTHER" id="PTHR10655">
    <property type="entry name" value="LYSOPHOSPHOLIPASE-RELATED"/>
    <property type="match status" value="1"/>
</dbReference>
<dbReference type="Pfam" id="PF02230">
    <property type="entry name" value="Abhydrolase_2"/>
    <property type="match status" value="1"/>
</dbReference>
<comment type="caution">
    <text evidence="4">The sequence shown here is derived from an EMBL/GenBank/DDBJ whole genome shotgun (WGS) entry which is preliminary data.</text>
</comment>
<dbReference type="GO" id="GO:0016787">
    <property type="term" value="F:hydrolase activity"/>
    <property type="evidence" value="ECO:0007669"/>
    <property type="project" value="UniProtKB-KW"/>
</dbReference>
<dbReference type="AlphaFoldDB" id="A0A5J5HLE9"/>
<dbReference type="InterPro" id="IPR029058">
    <property type="entry name" value="AB_hydrolase_fold"/>
</dbReference>
<evidence type="ECO:0000313" key="5">
    <source>
        <dbReference type="Proteomes" id="UP000326671"/>
    </source>
</evidence>
<feature type="domain" description="Phospholipase/carboxylesterase/thioesterase" evidence="3">
    <location>
        <begin position="76"/>
        <end position="208"/>
    </location>
</feature>
<gene>
    <name evidence="4" type="ORF">F4V44_16790</name>
</gene>
<keyword evidence="2" id="KW-0378">Hydrolase</keyword>
<accession>A0A5J5HLE9</accession>
<dbReference type="EMBL" id="VYKL01000026">
    <property type="protein sequence ID" value="KAA9021644.1"/>
    <property type="molecule type" value="Genomic_DNA"/>
</dbReference>
<evidence type="ECO:0000256" key="2">
    <source>
        <dbReference type="ARBA" id="ARBA00022801"/>
    </source>
</evidence>
<dbReference type="InterPro" id="IPR050565">
    <property type="entry name" value="LYPA1-2/EST-like"/>
</dbReference>
<name>A0A5J5HLE9_9BACI</name>
<protein>
    <submittedName>
        <fullName evidence="4">Esterase</fullName>
    </submittedName>
</protein>
<dbReference type="SUPFAM" id="SSF53474">
    <property type="entry name" value="alpha/beta-Hydrolases"/>
    <property type="match status" value="1"/>
</dbReference>
<sequence length="214" mass="24435">MNNPYEYSIRLPKTIENGRNYPVIFALHGIGYNERFLMDAVSELEDECIIIGVRGDLPYEQGYAYYYLKGYGNPERNQFDGAVEKLRSYLEYAFETYPIDQKRVYLIGFSQGAILSMTLGLVLGEMVKGIVPMNGYIPEFVKAEYPLKPIGHLSVFLCQGASDSIFPIHIGQANYDYFSDKTESVKYTIYPADHTVTSNNKKDVAAWLRNELEK</sequence>
<dbReference type="RefSeq" id="WP_150441172.1">
    <property type="nucleotide sequence ID" value="NZ_VYKL01000026.1"/>
</dbReference>
<proteinExistence type="inferred from homology"/>
<comment type="similarity">
    <text evidence="1">Belongs to the AB hydrolase superfamily. AB hydrolase 2 family.</text>
</comment>
<dbReference type="OrthoDB" id="9795555at2"/>
<dbReference type="Proteomes" id="UP000326671">
    <property type="component" value="Unassembled WGS sequence"/>
</dbReference>
<keyword evidence="5" id="KW-1185">Reference proteome</keyword>
<dbReference type="InterPro" id="IPR003140">
    <property type="entry name" value="PLipase/COase/thioEstase"/>
</dbReference>
<organism evidence="4 5">
    <name type="scientific">Niallia endozanthoxylica</name>
    <dbReference type="NCBI Taxonomy" id="2036016"/>
    <lineage>
        <taxon>Bacteria</taxon>
        <taxon>Bacillati</taxon>
        <taxon>Bacillota</taxon>
        <taxon>Bacilli</taxon>
        <taxon>Bacillales</taxon>
        <taxon>Bacillaceae</taxon>
        <taxon>Niallia</taxon>
    </lineage>
</organism>